<dbReference type="NCBIfam" id="TIGR01379">
    <property type="entry name" value="thiL"/>
    <property type="match status" value="1"/>
</dbReference>
<evidence type="ECO:0000256" key="1">
    <source>
        <dbReference type="HAMAP-Rule" id="MF_02128"/>
    </source>
</evidence>
<feature type="binding site" evidence="1">
    <location>
        <position position="53"/>
    </location>
    <ligand>
        <name>Mg(2+)</name>
        <dbReference type="ChEBI" id="CHEBI:18420"/>
        <label>4</label>
    </ligand>
</feature>
<feature type="binding site" evidence="1">
    <location>
        <position position="83"/>
    </location>
    <ligand>
        <name>Mg(2+)</name>
        <dbReference type="ChEBI" id="CHEBI:18420"/>
        <label>2</label>
    </ligand>
</feature>
<dbReference type="InterPro" id="IPR036921">
    <property type="entry name" value="PurM-like_N_sf"/>
</dbReference>
<feature type="binding site" evidence="1">
    <location>
        <position position="231"/>
    </location>
    <ligand>
        <name>Mg(2+)</name>
        <dbReference type="ChEBI" id="CHEBI:18420"/>
        <label>3</label>
    </ligand>
</feature>
<comment type="catalytic activity">
    <reaction evidence="1">
        <text>thiamine phosphate + ATP = thiamine diphosphate + ADP</text>
        <dbReference type="Rhea" id="RHEA:15913"/>
        <dbReference type="ChEBI" id="CHEBI:30616"/>
        <dbReference type="ChEBI" id="CHEBI:37575"/>
        <dbReference type="ChEBI" id="CHEBI:58937"/>
        <dbReference type="ChEBI" id="CHEBI:456216"/>
        <dbReference type="EC" id="2.7.4.16"/>
    </reaction>
</comment>
<feature type="binding site" evidence="1">
    <location>
        <position position="83"/>
    </location>
    <ligand>
        <name>Mg(2+)</name>
        <dbReference type="ChEBI" id="CHEBI:18420"/>
        <label>4</label>
    </ligand>
</feature>
<dbReference type="Gene3D" id="3.90.650.10">
    <property type="entry name" value="PurM-like C-terminal domain"/>
    <property type="match status" value="1"/>
</dbReference>
<feature type="region of interest" description="Disordered" evidence="2">
    <location>
        <begin position="1"/>
        <end position="24"/>
    </location>
</feature>
<dbReference type="SUPFAM" id="SSF56042">
    <property type="entry name" value="PurM C-terminal domain-like"/>
    <property type="match status" value="1"/>
</dbReference>
<dbReference type="InterPro" id="IPR010918">
    <property type="entry name" value="PurM-like_C_dom"/>
</dbReference>
<feature type="domain" description="PurM-like C-terminal" evidence="4">
    <location>
        <begin position="159"/>
        <end position="318"/>
    </location>
</feature>
<dbReference type="UniPathway" id="UPA00060">
    <property type="reaction ID" value="UER00142"/>
</dbReference>
<feature type="binding site" evidence="1">
    <location>
        <position position="153"/>
    </location>
    <ligand>
        <name>ATP</name>
        <dbReference type="ChEBI" id="CHEBI:30616"/>
    </ligand>
</feature>
<dbReference type="Gene3D" id="3.30.1330.10">
    <property type="entry name" value="PurM-like, N-terminal domain"/>
    <property type="match status" value="1"/>
</dbReference>
<dbReference type="InterPro" id="IPR036676">
    <property type="entry name" value="PurM-like_C_sf"/>
</dbReference>
<dbReference type="InterPro" id="IPR006283">
    <property type="entry name" value="ThiL-like"/>
</dbReference>
<dbReference type="InterPro" id="IPR016188">
    <property type="entry name" value="PurM-like_N"/>
</dbReference>
<feature type="binding site" evidence="1">
    <location>
        <position position="332"/>
    </location>
    <ligand>
        <name>substrate</name>
    </ligand>
</feature>
<evidence type="ECO:0000313" key="5">
    <source>
        <dbReference type="EMBL" id="SDX70658.1"/>
    </source>
</evidence>
<comment type="caution">
    <text evidence="1">Lacks conserved residue(s) required for the propagation of feature annotation.</text>
</comment>
<sequence length="341" mass="35152">MDERADGDSNDHTGEADHTDGGPIDEREALARIAATLPDAGDDAAVVGSTVITTDMLHDRTDFPAGTTRYTAGWRAVGASLSDVAAMGADATAAVAVYADVEFDPAALSAFVDGAADVCASVDARYVGGDLDRHSEFTTATTAIGETDDPVRRSGATSGEAVCVTGTLGRSAAAVELFDAAREADTADGSVRGADEEVASDRLDRANELFRFPPRVGAGRALAGHATAMMDSSDGLARSVHQLAEASDVGFALDRAAVPIDPAVDDVAGTAADRWRLATRFGEDFELVCTIPEAALERAVDRCPVDLTRIGSVVPADQGVTVGGDPLPDRGYTHGDVDEDA</sequence>
<dbReference type="PIRSF" id="PIRSF005303">
    <property type="entry name" value="Thiam_monoph_kin"/>
    <property type="match status" value="1"/>
</dbReference>
<dbReference type="GO" id="GO:0009229">
    <property type="term" value="P:thiamine diphosphate biosynthetic process"/>
    <property type="evidence" value="ECO:0007669"/>
    <property type="project" value="UniProtKB-UniRule"/>
</dbReference>
<evidence type="ECO:0000256" key="2">
    <source>
        <dbReference type="SAM" id="MobiDB-lite"/>
    </source>
</evidence>
<dbReference type="Pfam" id="PF02769">
    <property type="entry name" value="AIRS_C"/>
    <property type="match status" value="1"/>
</dbReference>
<dbReference type="Proteomes" id="UP000199079">
    <property type="component" value="Unassembled WGS sequence"/>
</dbReference>
<evidence type="ECO:0000259" key="4">
    <source>
        <dbReference type="Pfam" id="PF02769"/>
    </source>
</evidence>
<accession>A0A1H3DX00</accession>
<feature type="domain" description="PurM-like N-terminal" evidence="3">
    <location>
        <begin position="41"/>
        <end position="146"/>
    </location>
</feature>
<gene>
    <name evidence="1" type="primary">thiL</name>
    <name evidence="5" type="ORF">SAMN05216564_101174</name>
</gene>
<feature type="binding site" evidence="1">
    <location>
        <position position="55"/>
    </location>
    <ligand>
        <name>Mg(2+)</name>
        <dbReference type="ChEBI" id="CHEBI:18420"/>
        <label>2</label>
    </ligand>
</feature>
<reference evidence="6" key="1">
    <citation type="submission" date="2016-10" db="EMBL/GenBank/DDBJ databases">
        <authorList>
            <person name="Varghese N."/>
            <person name="Submissions S."/>
        </authorList>
    </citation>
    <scope>NUCLEOTIDE SEQUENCE [LARGE SCALE GENOMIC DNA]</scope>
    <source>
        <strain evidence="6">DC30,IBRC 10041,KCTC 4046</strain>
    </source>
</reference>
<dbReference type="GO" id="GO:0000287">
    <property type="term" value="F:magnesium ion binding"/>
    <property type="evidence" value="ECO:0007669"/>
    <property type="project" value="UniProtKB-UniRule"/>
</dbReference>
<dbReference type="SUPFAM" id="SSF55326">
    <property type="entry name" value="PurM N-terminal domain-like"/>
    <property type="match status" value="1"/>
</dbReference>
<dbReference type="Pfam" id="PF00586">
    <property type="entry name" value="AIRS"/>
    <property type="match status" value="1"/>
</dbReference>
<feature type="binding site" evidence="1">
    <location>
        <position position="55"/>
    </location>
    <ligand>
        <name>Mg(2+)</name>
        <dbReference type="ChEBI" id="CHEBI:18420"/>
        <label>1</label>
    </ligand>
</feature>
<feature type="region of interest" description="Disordered" evidence="2">
    <location>
        <begin position="320"/>
        <end position="341"/>
    </location>
</feature>
<feature type="binding site" evidence="1">
    <location>
        <position position="233"/>
    </location>
    <ligand>
        <name>ATP</name>
        <dbReference type="ChEBI" id="CHEBI:30616"/>
    </ligand>
</feature>
<feature type="binding site" evidence="1">
    <location>
        <position position="43"/>
    </location>
    <ligand>
        <name>Mg(2+)</name>
        <dbReference type="ChEBI" id="CHEBI:18420"/>
        <label>4</label>
    </ligand>
</feature>
<keyword evidence="1" id="KW-0479">Metal-binding</keyword>
<feature type="binding site" evidence="1">
    <location>
        <position position="54"/>
    </location>
    <ligand>
        <name>Mg(2+)</name>
        <dbReference type="ChEBI" id="CHEBI:18420"/>
        <label>1</label>
    </ligand>
</feature>
<feature type="binding site" evidence="1">
    <location>
        <position position="83"/>
    </location>
    <ligand>
        <name>Mg(2+)</name>
        <dbReference type="ChEBI" id="CHEBI:18420"/>
        <label>3</label>
    </ligand>
</feature>
<feature type="binding site" evidence="1">
    <location>
        <begin position="129"/>
        <end position="130"/>
    </location>
    <ligand>
        <name>ATP</name>
        <dbReference type="ChEBI" id="CHEBI:30616"/>
    </ligand>
</feature>
<keyword evidence="1" id="KW-0067">ATP-binding</keyword>
<feature type="compositionally biased region" description="Basic and acidic residues" evidence="2">
    <location>
        <begin position="327"/>
        <end position="341"/>
    </location>
</feature>
<keyword evidence="1" id="KW-0547">Nucleotide-binding</keyword>
<keyword evidence="6" id="KW-1185">Reference proteome</keyword>
<dbReference type="GO" id="GO:0005524">
    <property type="term" value="F:ATP binding"/>
    <property type="evidence" value="ECO:0007669"/>
    <property type="project" value="UniProtKB-UniRule"/>
</dbReference>
<dbReference type="GO" id="GO:0009228">
    <property type="term" value="P:thiamine biosynthetic process"/>
    <property type="evidence" value="ECO:0007669"/>
    <property type="project" value="UniProtKB-KW"/>
</dbReference>
<dbReference type="GO" id="GO:0009030">
    <property type="term" value="F:thiamine-phosphate kinase activity"/>
    <property type="evidence" value="ECO:0007669"/>
    <property type="project" value="UniProtKB-UniRule"/>
</dbReference>
<name>A0A1H3DX00_9EURY</name>
<dbReference type="EMBL" id="FNPC01000001">
    <property type="protein sequence ID" value="SDX70658.1"/>
    <property type="molecule type" value="Genomic_DNA"/>
</dbReference>
<evidence type="ECO:0000259" key="3">
    <source>
        <dbReference type="Pfam" id="PF00586"/>
    </source>
</evidence>
<keyword evidence="1" id="KW-0808">Transferase</keyword>
<comment type="miscellaneous">
    <text evidence="1">Reaction mechanism of ThiL seems to utilize a direct, inline transfer of the gamma-phosphate of ATP to TMP rather than a phosphorylated enzyme intermediate.</text>
</comment>
<dbReference type="CDD" id="cd02194">
    <property type="entry name" value="ThiL"/>
    <property type="match status" value="1"/>
</dbReference>
<feature type="binding site" evidence="1">
    <location>
        <position position="234"/>
    </location>
    <ligand>
        <name>Mg(2+)</name>
        <dbReference type="ChEBI" id="CHEBI:18420"/>
        <label>5</label>
    </ligand>
</feature>
<comment type="similarity">
    <text evidence="1">Belongs to the thiamine-monophosphate kinase family.</text>
</comment>
<comment type="pathway">
    <text evidence="1">Cofactor biosynthesis; thiamine diphosphate biosynthesis; thiamine diphosphate from thiamine phosphate: step 1/1.</text>
</comment>
<keyword evidence="1" id="KW-0784">Thiamine biosynthesis</keyword>
<dbReference type="PANTHER" id="PTHR30270:SF3">
    <property type="entry name" value="THIAMINE-MONOPHOSPHATE KINASE"/>
    <property type="match status" value="1"/>
</dbReference>
<evidence type="ECO:0000313" key="6">
    <source>
        <dbReference type="Proteomes" id="UP000199079"/>
    </source>
</evidence>
<feature type="binding site" evidence="1">
    <location>
        <position position="130"/>
    </location>
    <ligand>
        <name>Mg(2+)</name>
        <dbReference type="ChEBI" id="CHEBI:18420"/>
        <label>1</label>
    </ligand>
</feature>
<dbReference type="EC" id="2.7.4.16" evidence="1"/>
<protein>
    <recommendedName>
        <fullName evidence="1">Thiamine-monophosphate kinase</fullName>
        <shortName evidence="1">TMP kinase</shortName>
        <shortName evidence="1">Thiamine-phosphate kinase</shortName>
        <ecNumber evidence="1">2.7.4.16</ecNumber>
    </recommendedName>
</protein>
<feature type="binding site" evidence="1">
    <location>
        <position position="283"/>
    </location>
    <ligand>
        <name>substrate</name>
    </ligand>
</feature>
<organism evidence="5 6">
    <name type="scientific">Halopenitus persicus</name>
    <dbReference type="NCBI Taxonomy" id="1048396"/>
    <lineage>
        <taxon>Archaea</taxon>
        <taxon>Methanobacteriati</taxon>
        <taxon>Methanobacteriota</taxon>
        <taxon>Stenosarchaea group</taxon>
        <taxon>Halobacteria</taxon>
        <taxon>Halobacteriales</taxon>
        <taxon>Haloferacaceae</taxon>
        <taxon>Halopenitus</taxon>
    </lineage>
</organism>
<dbReference type="AlphaFoldDB" id="A0A1H3DX00"/>
<dbReference type="HAMAP" id="MF_02128">
    <property type="entry name" value="TMP_kinase"/>
    <property type="match status" value="1"/>
</dbReference>
<proteinExistence type="inferred from homology"/>
<dbReference type="PANTHER" id="PTHR30270">
    <property type="entry name" value="THIAMINE-MONOPHOSPHATE KINASE"/>
    <property type="match status" value="1"/>
</dbReference>
<comment type="function">
    <text evidence="1">Catalyzes the ATP-dependent phosphorylation of thiamine-monophosphate (TMP) to form thiamine-pyrophosphate (TPP), the active form of vitamin B1.</text>
</comment>
<keyword evidence="1" id="KW-0460">Magnesium</keyword>
<feature type="binding site" evidence="1">
    <location>
        <position position="43"/>
    </location>
    <ligand>
        <name>Mg(2+)</name>
        <dbReference type="ChEBI" id="CHEBI:18420"/>
        <label>3</label>
    </ligand>
</feature>
<keyword evidence="1 5" id="KW-0418">Kinase</keyword>
<feature type="binding site" evidence="1">
    <location>
        <position position="62"/>
    </location>
    <ligand>
        <name>substrate</name>
    </ligand>
</feature>